<feature type="compositionally biased region" description="Polar residues" evidence="1">
    <location>
        <begin position="31"/>
        <end position="52"/>
    </location>
</feature>
<comment type="caution">
    <text evidence="2">The sequence shown here is derived from an EMBL/GenBank/DDBJ whole genome shotgun (WGS) entry which is preliminary data.</text>
</comment>
<reference evidence="2 3" key="1">
    <citation type="submission" date="2021-09" db="EMBL/GenBank/DDBJ databases">
        <title>Genomic insights and catalytic innovation underlie evolution of tropane alkaloids biosynthesis.</title>
        <authorList>
            <person name="Wang Y.-J."/>
            <person name="Tian T."/>
            <person name="Huang J.-P."/>
            <person name="Huang S.-X."/>
        </authorList>
    </citation>
    <scope>NUCLEOTIDE SEQUENCE [LARGE SCALE GENOMIC DNA]</scope>
    <source>
        <strain evidence="2">KIB-2018</strain>
        <tissue evidence="2">Leaf</tissue>
    </source>
</reference>
<dbReference type="Proteomes" id="UP001159364">
    <property type="component" value="Linkage Group LG08"/>
</dbReference>
<dbReference type="EMBL" id="JAIWQS010000008">
    <property type="protein sequence ID" value="KAJ8899309.1"/>
    <property type="molecule type" value="Genomic_DNA"/>
</dbReference>
<dbReference type="PANTHER" id="PTHR34657">
    <property type="entry name" value="EMBRYO SAC DEVELOPMENT ARREST 6"/>
    <property type="match status" value="1"/>
</dbReference>
<accession>A0AAV8UA45</accession>
<gene>
    <name evidence="2" type="ORF">K2173_018283</name>
</gene>
<keyword evidence="3" id="KW-1185">Reference proteome</keyword>
<dbReference type="AlphaFoldDB" id="A0AAV8UA45"/>
<evidence type="ECO:0000256" key="1">
    <source>
        <dbReference type="SAM" id="MobiDB-lite"/>
    </source>
</evidence>
<feature type="region of interest" description="Disordered" evidence="1">
    <location>
        <begin position="1"/>
        <end position="52"/>
    </location>
</feature>
<name>A0AAV8UA45_9ROSI</name>
<organism evidence="2 3">
    <name type="scientific">Erythroxylum novogranatense</name>
    <dbReference type="NCBI Taxonomy" id="1862640"/>
    <lineage>
        <taxon>Eukaryota</taxon>
        <taxon>Viridiplantae</taxon>
        <taxon>Streptophyta</taxon>
        <taxon>Embryophyta</taxon>
        <taxon>Tracheophyta</taxon>
        <taxon>Spermatophyta</taxon>
        <taxon>Magnoliopsida</taxon>
        <taxon>eudicotyledons</taxon>
        <taxon>Gunneridae</taxon>
        <taxon>Pentapetalae</taxon>
        <taxon>rosids</taxon>
        <taxon>fabids</taxon>
        <taxon>Malpighiales</taxon>
        <taxon>Erythroxylaceae</taxon>
        <taxon>Erythroxylum</taxon>
    </lineage>
</organism>
<sequence length="138" mass="15439">MNTKTMRLPPRRVVTSNKRKEREGFDPLKPFTQQQEQQPAKSSKLTASSEPEPVLSNQLLAGYLAHEYLTRGTLYGQPLEQTSAQADPTKKIKPRQNVEAELSHQRYVEVSSLLKTDGAHLAGIVNPTQLACILQMGR</sequence>
<dbReference type="PANTHER" id="PTHR34657:SF10">
    <property type="entry name" value="F21M11.6 PROTEIN"/>
    <property type="match status" value="1"/>
</dbReference>
<evidence type="ECO:0000313" key="2">
    <source>
        <dbReference type="EMBL" id="KAJ8899309.1"/>
    </source>
</evidence>
<protein>
    <submittedName>
        <fullName evidence="2">Uncharacterized protein</fullName>
    </submittedName>
</protein>
<proteinExistence type="predicted"/>
<evidence type="ECO:0000313" key="3">
    <source>
        <dbReference type="Proteomes" id="UP001159364"/>
    </source>
</evidence>